<proteinExistence type="predicted"/>
<dbReference type="InterPro" id="IPR011009">
    <property type="entry name" value="Kinase-like_dom_sf"/>
</dbReference>
<dbReference type="Proteomes" id="UP001589619">
    <property type="component" value="Unassembled WGS sequence"/>
</dbReference>
<sequence>MASPEILNKAAASFAFDSGSLVFISHSTNEVFRFAKKEEPFILRITEKPRAYVGKIKAEMEWVNYLVQNGVPASLPIRTIDNQFTAVYEEDEMCFIATAFHRAPGSCFNRNDPDLWGASLFPYRRRIDYGL</sequence>
<evidence type="ECO:0000313" key="1">
    <source>
        <dbReference type="EMBL" id="MFB9753073.1"/>
    </source>
</evidence>
<dbReference type="PROSITE" id="PS50292">
    <property type="entry name" value="PEROXIDASE_3"/>
    <property type="match status" value="1"/>
</dbReference>
<organism evidence="1 2">
    <name type="scientific">Paenibacillus hodogayensis</name>
    <dbReference type="NCBI Taxonomy" id="279208"/>
    <lineage>
        <taxon>Bacteria</taxon>
        <taxon>Bacillati</taxon>
        <taxon>Bacillota</taxon>
        <taxon>Bacilli</taxon>
        <taxon>Bacillales</taxon>
        <taxon>Paenibacillaceae</taxon>
        <taxon>Paenibacillus</taxon>
    </lineage>
</organism>
<keyword evidence="2" id="KW-1185">Reference proteome</keyword>
<dbReference type="InterPro" id="IPR019791">
    <property type="entry name" value="Haem_peroxidase_animal"/>
</dbReference>
<comment type="caution">
    <text evidence="1">The sequence shown here is derived from an EMBL/GenBank/DDBJ whole genome shotgun (WGS) entry which is preliminary data.</text>
</comment>
<dbReference type="SUPFAM" id="SSF56112">
    <property type="entry name" value="Protein kinase-like (PK-like)"/>
    <property type="match status" value="1"/>
</dbReference>
<evidence type="ECO:0000313" key="2">
    <source>
        <dbReference type="Proteomes" id="UP001589619"/>
    </source>
</evidence>
<evidence type="ECO:0008006" key="3">
    <source>
        <dbReference type="Google" id="ProtNLM"/>
    </source>
</evidence>
<gene>
    <name evidence="1" type="ORF">ACFFNY_16025</name>
</gene>
<reference evidence="1 2" key="1">
    <citation type="submission" date="2024-09" db="EMBL/GenBank/DDBJ databases">
        <authorList>
            <person name="Sun Q."/>
            <person name="Mori K."/>
        </authorList>
    </citation>
    <scope>NUCLEOTIDE SEQUENCE [LARGE SCALE GENOMIC DNA]</scope>
    <source>
        <strain evidence="1 2">JCM 12520</strain>
    </source>
</reference>
<dbReference type="EMBL" id="JBHMAG010000012">
    <property type="protein sequence ID" value="MFB9753073.1"/>
    <property type="molecule type" value="Genomic_DNA"/>
</dbReference>
<protein>
    <recommendedName>
        <fullName evidence="3">Aminoglycoside phosphotransferase domain-containing protein</fullName>
    </recommendedName>
</protein>
<accession>A0ABV5VXU5</accession>
<name>A0ABV5VXU5_9BACL</name>
<dbReference type="RefSeq" id="WP_344902440.1">
    <property type="nucleotide sequence ID" value="NZ_BAAAYO010000001.1"/>
</dbReference>